<evidence type="ECO:0000313" key="3">
    <source>
        <dbReference type="Proteomes" id="UP000037923"/>
    </source>
</evidence>
<dbReference type="EMBL" id="LGTL01000014">
    <property type="protein sequence ID" value="KPA78250.1"/>
    <property type="molecule type" value="Genomic_DNA"/>
</dbReference>
<dbReference type="AlphaFoldDB" id="A0A0M9FXQ0"/>
<sequence length="423" mass="44538">MSSSCTLHIAVDADLSVAFDDLVAAAASPSNSILFSRLPPRTQVHAVRCVNAVAQTVVLTLEATAHSEDDAGAKLAKASAPQLDECIYAVLMLDVQQVPPLMSTSTAHRSPPHPSGAGPLGWYLDAVVDGVQQERRRKSEASGQHDASSASELHDARHHTSPLASTSAAYDVAVHLSLIVVPNAVASLDGLNSTNVNITAKEAATLASAAAAWSAARRLLLAEGASIEKGIGQQERREENEEGGRVAAVKGEKTVTCPVTLGLCATAGQPQHAMQMVAALGNKILKNWWSAATEVAATASPTSAADSEMLSATDFKSIRPDTQRKCIPTDFHALYTSMLTEVSSFSERKTMAAVTAFPTMCHLLEYVDSVAAPDATKQPNAARPAAVTVPAQAVYSTNYGEQRSWNVLSDSIVEALATEFQRS</sequence>
<dbReference type="GeneID" id="26906692"/>
<feature type="compositionally biased region" description="Polar residues" evidence="1">
    <location>
        <begin position="141"/>
        <end position="151"/>
    </location>
</feature>
<name>A0A0M9FXQ0_LEPPY</name>
<dbReference type="RefSeq" id="XP_015656689.1">
    <property type="nucleotide sequence ID" value="XM_015804711.1"/>
</dbReference>
<gene>
    <name evidence="2" type="ORF">ABB37_06403</name>
</gene>
<evidence type="ECO:0000256" key="1">
    <source>
        <dbReference type="SAM" id="MobiDB-lite"/>
    </source>
</evidence>
<evidence type="ECO:0000313" key="2">
    <source>
        <dbReference type="EMBL" id="KPA78250.1"/>
    </source>
</evidence>
<protein>
    <submittedName>
        <fullName evidence="2">Uncharacterized protein</fullName>
    </submittedName>
</protein>
<feature type="region of interest" description="Disordered" evidence="1">
    <location>
        <begin position="133"/>
        <end position="162"/>
    </location>
</feature>
<dbReference type="OrthoDB" id="273115at2759"/>
<dbReference type="Proteomes" id="UP000037923">
    <property type="component" value="Unassembled WGS sequence"/>
</dbReference>
<comment type="caution">
    <text evidence="2">The sequence shown here is derived from an EMBL/GenBank/DDBJ whole genome shotgun (WGS) entry which is preliminary data.</text>
</comment>
<dbReference type="OMA" id="DFHALYT"/>
<organism evidence="2 3">
    <name type="scientific">Leptomonas pyrrhocoris</name>
    <name type="common">Firebug parasite</name>
    <dbReference type="NCBI Taxonomy" id="157538"/>
    <lineage>
        <taxon>Eukaryota</taxon>
        <taxon>Discoba</taxon>
        <taxon>Euglenozoa</taxon>
        <taxon>Kinetoplastea</taxon>
        <taxon>Metakinetoplastina</taxon>
        <taxon>Trypanosomatida</taxon>
        <taxon>Trypanosomatidae</taxon>
        <taxon>Leishmaniinae</taxon>
        <taxon>Leptomonas</taxon>
    </lineage>
</organism>
<dbReference type="VEuPathDB" id="TriTrypDB:LpyrH10_14_1180"/>
<proteinExistence type="predicted"/>
<accession>A0A0M9FXQ0</accession>
<keyword evidence="3" id="KW-1185">Reference proteome</keyword>
<reference evidence="2 3" key="1">
    <citation type="submission" date="2015-07" db="EMBL/GenBank/DDBJ databases">
        <title>High-quality genome of monoxenous trypanosomatid Leptomonas pyrrhocoris.</title>
        <authorList>
            <person name="Flegontov P."/>
            <person name="Butenko A."/>
            <person name="Firsov S."/>
            <person name="Vlcek C."/>
            <person name="Logacheva M.D."/>
            <person name="Field M."/>
            <person name="Filatov D."/>
            <person name="Flegontova O."/>
            <person name="Gerasimov E."/>
            <person name="Jackson A.P."/>
            <person name="Kelly S."/>
            <person name="Opperdoes F."/>
            <person name="O'Reilly A."/>
            <person name="Votypka J."/>
            <person name="Yurchenko V."/>
            <person name="Lukes J."/>
        </authorList>
    </citation>
    <scope>NUCLEOTIDE SEQUENCE [LARGE SCALE GENOMIC DNA]</scope>
    <source>
        <strain evidence="2">H10</strain>
    </source>
</reference>